<dbReference type="Pfam" id="PF18911">
    <property type="entry name" value="PKD_4"/>
    <property type="match status" value="1"/>
</dbReference>
<feature type="compositionally biased region" description="Polar residues" evidence="3">
    <location>
        <begin position="188"/>
        <end position="197"/>
    </location>
</feature>
<keyword evidence="2" id="KW-0106">Calcium</keyword>
<dbReference type="Proteomes" id="UP000176303">
    <property type="component" value="Unassembled WGS sequence"/>
</dbReference>
<sequence length="397" mass="42242">MKKSFLSFLTALFVSVLLALPAGAQQIQYDLGIRTSDIFFSRPADQLIAGESVRVYGRIHNEGTADVFGFLSFFQSEQIIGDSQVVSVRASGAEEEAWVDFVVPQTAFNIRAEIRGTSPQDQNPANDVAVSSMYTPIVDADGDGVADPQDNCPSVVNANQLDTDGDGQGDACDADDDNDGIPDASEGAQGTSPTNPDSDGDGVADGQDLYPTDPTRSSAPPPPPPPPPPAEQPSSPEPAAEPPAEQSPAVNVPAEIPAPAATTAEETPKIEESAFRITVPAIASVLYRRKAWNVYEFEATSLEGVGDITVLWRFGDDETSAERKITHRYRRPGKYLVTLEVTDTSGTSARDQVKIAISFFNPENPTLWILVGAIVALGLGAIVTARVLEKRKAKGSL</sequence>
<feature type="compositionally biased region" description="Acidic residues" evidence="3">
    <location>
        <begin position="163"/>
        <end position="180"/>
    </location>
</feature>
<evidence type="ECO:0000313" key="7">
    <source>
        <dbReference type="EMBL" id="OGL73610.1"/>
    </source>
</evidence>
<organism evidence="7 8">
    <name type="scientific">Candidatus Uhrbacteria bacterium RIFCSPHIGHO2_02_FULL_57_19</name>
    <dbReference type="NCBI Taxonomy" id="1802391"/>
    <lineage>
        <taxon>Bacteria</taxon>
        <taxon>Candidatus Uhriibacteriota</taxon>
    </lineage>
</organism>
<feature type="compositionally biased region" description="Polar residues" evidence="3">
    <location>
        <begin position="151"/>
        <end position="161"/>
    </location>
</feature>
<comment type="caution">
    <text evidence="7">The sequence shown here is derived from an EMBL/GenBank/DDBJ whole genome shotgun (WGS) entry which is preliminary data.</text>
</comment>
<feature type="signal peptide" evidence="5">
    <location>
        <begin position="1"/>
        <end position="24"/>
    </location>
</feature>
<evidence type="ECO:0000256" key="2">
    <source>
        <dbReference type="ARBA" id="ARBA00022837"/>
    </source>
</evidence>
<dbReference type="Gene3D" id="4.10.1080.10">
    <property type="entry name" value="TSP type-3 repeat"/>
    <property type="match status" value="1"/>
</dbReference>
<dbReference type="PANTHER" id="PTHR10199">
    <property type="entry name" value="THROMBOSPONDIN"/>
    <property type="match status" value="1"/>
</dbReference>
<dbReference type="EMBL" id="MGDZ01000026">
    <property type="protein sequence ID" value="OGL73610.1"/>
    <property type="molecule type" value="Genomic_DNA"/>
</dbReference>
<feature type="chain" id="PRO_5009533006" description="PKD domain-containing protein" evidence="5">
    <location>
        <begin position="25"/>
        <end position="397"/>
    </location>
</feature>
<name>A0A1F7U5R3_9BACT</name>
<feature type="region of interest" description="Disordered" evidence="3">
    <location>
        <begin position="139"/>
        <end position="249"/>
    </location>
</feature>
<dbReference type="STRING" id="1802391.A3D72_00070"/>
<evidence type="ECO:0000256" key="4">
    <source>
        <dbReference type="SAM" id="Phobius"/>
    </source>
</evidence>
<dbReference type="CDD" id="cd00146">
    <property type="entry name" value="PKD"/>
    <property type="match status" value="1"/>
</dbReference>
<dbReference type="GO" id="GO:0005509">
    <property type="term" value="F:calcium ion binding"/>
    <property type="evidence" value="ECO:0007669"/>
    <property type="project" value="InterPro"/>
</dbReference>
<feature type="compositionally biased region" description="Pro residues" evidence="3">
    <location>
        <begin position="219"/>
        <end position="241"/>
    </location>
</feature>
<dbReference type="InterPro" id="IPR000601">
    <property type="entry name" value="PKD_dom"/>
</dbReference>
<dbReference type="SMART" id="SM00089">
    <property type="entry name" value="PKD"/>
    <property type="match status" value="1"/>
</dbReference>
<accession>A0A1F7U5R3</accession>
<dbReference type="InterPro" id="IPR013783">
    <property type="entry name" value="Ig-like_fold"/>
</dbReference>
<evidence type="ECO:0000256" key="3">
    <source>
        <dbReference type="SAM" id="MobiDB-lite"/>
    </source>
</evidence>
<feature type="transmembrane region" description="Helical" evidence="4">
    <location>
        <begin position="367"/>
        <end position="388"/>
    </location>
</feature>
<evidence type="ECO:0000259" key="6">
    <source>
        <dbReference type="PROSITE" id="PS50093"/>
    </source>
</evidence>
<dbReference type="PROSITE" id="PS50093">
    <property type="entry name" value="PKD"/>
    <property type="match status" value="1"/>
</dbReference>
<reference evidence="7 8" key="1">
    <citation type="journal article" date="2016" name="Nat. Commun.">
        <title>Thousands of microbial genomes shed light on interconnected biogeochemical processes in an aquifer system.</title>
        <authorList>
            <person name="Anantharaman K."/>
            <person name="Brown C.T."/>
            <person name="Hug L.A."/>
            <person name="Sharon I."/>
            <person name="Castelle C.J."/>
            <person name="Probst A.J."/>
            <person name="Thomas B.C."/>
            <person name="Singh A."/>
            <person name="Wilkins M.J."/>
            <person name="Karaoz U."/>
            <person name="Brodie E.L."/>
            <person name="Williams K.H."/>
            <person name="Hubbard S.S."/>
            <person name="Banfield J.F."/>
        </authorList>
    </citation>
    <scope>NUCLEOTIDE SEQUENCE [LARGE SCALE GENOMIC DNA]</scope>
</reference>
<dbReference type="GO" id="GO:0007155">
    <property type="term" value="P:cell adhesion"/>
    <property type="evidence" value="ECO:0007669"/>
    <property type="project" value="InterPro"/>
</dbReference>
<dbReference type="InterPro" id="IPR028974">
    <property type="entry name" value="TSP_type-3_rpt"/>
</dbReference>
<gene>
    <name evidence="7" type="ORF">A3D72_00070</name>
</gene>
<evidence type="ECO:0000313" key="8">
    <source>
        <dbReference type="Proteomes" id="UP000176303"/>
    </source>
</evidence>
<feature type="domain" description="PKD" evidence="6">
    <location>
        <begin position="312"/>
        <end position="355"/>
    </location>
</feature>
<keyword evidence="1 5" id="KW-0732">Signal</keyword>
<protein>
    <recommendedName>
        <fullName evidence="6">PKD domain-containing protein</fullName>
    </recommendedName>
</protein>
<dbReference type="AlphaFoldDB" id="A0A1F7U5R3"/>
<proteinExistence type="predicted"/>
<keyword evidence="4" id="KW-0812">Transmembrane</keyword>
<keyword evidence="4" id="KW-0472">Membrane</keyword>
<evidence type="ECO:0000256" key="5">
    <source>
        <dbReference type="SAM" id="SignalP"/>
    </source>
</evidence>
<dbReference type="Pfam" id="PF02412">
    <property type="entry name" value="TSP_3"/>
    <property type="match status" value="2"/>
</dbReference>
<dbReference type="SUPFAM" id="SSF103647">
    <property type="entry name" value="TSP type-3 repeat"/>
    <property type="match status" value="1"/>
</dbReference>
<dbReference type="SUPFAM" id="SSF49299">
    <property type="entry name" value="PKD domain"/>
    <property type="match status" value="1"/>
</dbReference>
<dbReference type="InterPro" id="IPR035986">
    <property type="entry name" value="PKD_dom_sf"/>
</dbReference>
<keyword evidence="4" id="KW-1133">Transmembrane helix</keyword>
<dbReference type="Gene3D" id="2.60.40.10">
    <property type="entry name" value="Immunoglobulins"/>
    <property type="match status" value="1"/>
</dbReference>
<dbReference type="InterPro" id="IPR022409">
    <property type="entry name" value="PKD/Chitinase_dom"/>
</dbReference>
<evidence type="ECO:0000256" key="1">
    <source>
        <dbReference type="ARBA" id="ARBA00022729"/>
    </source>
</evidence>
<dbReference type="InterPro" id="IPR003367">
    <property type="entry name" value="Thrombospondin_3-like_rpt"/>
</dbReference>